<dbReference type="CDD" id="cd06223">
    <property type="entry name" value="PRTases_typeI"/>
    <property type="match status" value="1"/>
</dbReference>
<keyword evidence="4" id="KW-1185">Reference proteome</keyword>
<dbReference type="AlphaFoldDB" id="A0A517RNE3"/>
<dbReference type="InterPro" id="IPR029057">
    <property type="entry name" value="PRTase-like"/>
</dbReference>
<dbReference type="Proteomes" id="UP000317171">
    <property type="component" value="Chromosome"/>
</dbReference>
<dbReference type="EMBL" id="CP036269">
    <property type="protein sequence ID" value="QDT45400.1"/>
    <property type="molecule type" value="Genomic_DNA"/>
</dbReference>
<dbReference type="InterPro" id="IPR000836">
    <property type="entry name" value="PRTase_dom"/>
</dbReference>
<accession>A0A517RNE3</accession>
<feature type="domain" description="Phosphoribosyltransferase" evidence="2">
    <location>
        <begin position="158"/>
        <end position="249"/>
    </location>
</feature>
<evidence type="ECO:0000256" key="1">
    <source>
        <dbReference type="ARBA" id="ARBA00008007"/>
    </source>
</evidence>
<dbReference type="OrthoDB" id="9779910at2"/>
<dbReference type="SUPFAM" id="SSF53271">
    <property type="entry name" value="PRTase-like"/>
    <property type="match status" value="1"/>
</dbReference>
<dbReference type="Gene3D" id="3.40.50.2020">
    <property type="match status" value="1"/>
</dbReference>
<dbReference type="Pfam" id="PF00156">
    <property type="entry name" value="Pribosyltran"/>
    <property type="match status" value="1"/>
</dbReference>
<organism evidence="3 4">
    <name type="scientific">Gimesia alba</name>
    <dbReference type="NCBI Taxonomy" id="2527973"/>
    <lineage>
        <taxon>Bacteria</taxon>
        <taxon>Pseudomonadati</taxon>
        <taxon>Planctomycetota</taxon>
        <taxon>Planctomycetia</taxon>
        <taxon>Planctomycetales</taxon>
        <taxon>Planctomycetaceae</taxon>
        <taxon>Gimesia</taxon>
    </lineage>
</organism>
<evidence type="ECO:0000259" key="2">
    <source>
        <dbReference type="Pfam" id="PF00156"/>
    </source>
</evidence>
<gene>
    <name evidence="3" type="ORF">Pan241w_55200</name>
</gene>
<name>A0A517RNE3_9PLAN</name>
<evidence type="ECO:0000313" key="4">
    <source>
        <dbReference type="Proteomes" id="UP000317171"/>
    </source>
</evidence>
<sequence length="252" mass="27594">MKYLGIQQIQRLSTGWLKTGRSFVYPPRCSLCGLARICSGMNCGVQIEQIAPLVEQACDRCGAPVGPHLDTSEGCSYCKTERFLFKRAIALGKYQGPLREIILNLKQNHGAHLGGDLGSLLFQRNRETFEKLASSLIIPVPLHWTSRLHRTHNPASIIAEALSGRLQAKYSGNILAKRKRTPAQTSLTPSNRRKNLRDAFAIRRRKRVAGQTILLVDDVMTTGSTANAATRVLLDAGAAEINVAVIARAPGL</sequence>
<protein>
    <submittedName>
        <fullName evidence="3">DNA utilization protein GntX</fullName>
    </submittedName>
</protein>
<dbReference type="PANTHER" id="PTHR47505">
    <property type="entry name" value="DNA UTILIZATION PROTEIN YHGH"/>
    <property type="match status" value="1"/>
</dbReference>
<dbReference type="InterPro" id="IPR051910">
    <property type="entry name" value="ComF/GntX_DNA_util-trans"/>
</dbReference>
<evidence type="ECO:0000313" key="3">
    <source>
        <dbReference type="EMBL" id="QDT45400.1"/>
    </source>
</evidence>
<comment type="similarity">
    <text evidence="1">Belongs to the ComF/GntX family.</text>
</comment>
<reference evidence="3 4" key="1">
    <citation type="submission" date="2019-02" db="EMBL/GenBank/DDBJ databases">
        <title>Deep-cultivation of Planctomycetes and their phenomic and genomic characterization uncovers novel biology.</title>
        <authorList>
            <person name="Wiegand S."/>
            <person name="Jogler M."/>
            <person name="Boedeker C."/>
            <person name="Pinto D."/>
            <person name="Vollmers J."/>
            <person name="Rivas-Marin E."/>
            <person name="Kohn T."/>
            <person name="Peeters S.H."/>
            <person name="Heuer A."/>
            <person name="Rast P."/>
            <person name="Oberbeckmann S."/>
            <person name="Bunk B."/>
            <person name="Jeske O."/>
            <person name="Meyerdierks A."/>
            <person name="Storesund J.E."/>
            <person name="Kallscheuer N."/>
            <person name="Luecker S."/>
            <person name="Lage O.M."/>
            <person name="Pohl T."/>
            <person name="Merkel B.J."/>
            <person name="Hornburger P."/>
            <person name="Mueller R.-W."/>
            <person name="Bruemmer F."/>
            <person name="Labrenz M."/>
            <person name="Spormann A.M."/>
            <person name="Op den Camp H."/>
            <person name="Overmann J."/>
            <person name="Amann R."/>
            <person name="Jetten M.S.M."/>
            <person name="Mascher T."/>
            <person name="Medema M.H."/>
            <person name="Devos D.P."/>
            <person name="Kaster A.-K."/>
            <person name="Ovreas L."/>
            <person name="Rohde M."/>
            <person name="Galperin M.Y."/>
            <person name="Jogler C."/>
        </authorList>
    </citation>
    <scope>NUCLEOTIDE SEQUENCE [LARGE SCALE GENOMIC DNA]</scope>
    <source>
        <strain evidence="3 4">Pan241w</strain>
    </source>
</reference>
<proteinExistence type="inferred from homology"/>
<dbReference type="PANTHER" id="PTHR47505:SF1">
    <property type="entry name" value="DNA UTILIZATION PROTEIN YHGH"/>
    <property type="match status" value="1"/>
</dbReference>
<dbReference type="KEGG" id="gaz:Pan241w_55200"/>